<organism evidence="9">
    <name type="scientific">Corethrella appendiculata</name>
    <dbReference type="NCBI Taxonomy" id="1370023"/>
    <lineage>
        <taxon>Eukaryota</taxon>
        <taxon>Metazoa</taxon>
        <taxon>Ecdysozoa</taxon>
        <taxon>Arthropoda</taxon>
        <taxon>Hexapoda</taxon>
        <taxon>Insecta</taxon>
        <taxon>Pterygota</taxon>
        <taxon>Neoptera</taxon>
        <taxon>Endopterygota</taxon>
        <taxon>Diptera</taxon>
        <taxon>Nematocera</taxon>
        <taxon>Culicoidea</taxon>
        <taxon>Chaoboridae</taxon>
        <taxon>Corethrella</taxon>
    </lineage>
</organism>
<comment type="similarity">
    <text evidence="1">Belongs to the protein-tyrosine phosphatase family. Non-receptor class dual specificity subfamily.</text>
</comment>
<evidence type="ECO:0000259" key="6">
    <source>
        <dbReference type="PROSITE" id="PS50054"/>
    </source>
</evidence>
<evidence type="ECO:0000256" key="2">
    <source>
        <dbReference type="ARBA" id="ARBA00022801"/>
    </source>
</evidence>
<dbReference type="PANTHER" id="PTHR10159:SF519">
    <property type="entry name" value="DUAL SPECIFICITY PROTEIN PHOSPHATASE MPK3"/>
    <property type="match status" value="1"/>
</dbReference>
<comment type="catalytic activity">
    <reaction evidence="4">
        <text>O-phospho-L-threonyl-[protein] + H2O = L-threonyl-[protein] + phosphate</text>
        <dbReference type="Rhea" id="RHEA:47004"/>
        <dbReference type="Rhea" id="RHEA-COMP:11060"/>
        <dbReference type="Rhea" id="RHEA-COMP:11605"/>
        <dbReference type="ChEBI" id="CHEBI:15377"/>
        <dbReference type="ChEBI" id="CHEBI:30013"/>
        <dbReference type="ChEBI" id="CHEBI:43474"/>
        <dbReference type="ChEBI" id="CHEBI:61977"/>
        <dbReference type="EC" id="3.1.3.16"/>
    </reaction>
</comment>
<dbReference type="SMART" id="SM00450">
    <property type="entry name" value="RHOD"/>
    <property type="match status" value="1"/>
</dbReference>
<feature type="region of interest" description="Disordered" evidence="5">
    <location>
        <begin position="360"/>
        <end position="379"/>
    </location>
</feature>
<dbReference type="GO" id="GO:0043409">
    <property type="term" value="P:negative regulation of MAPK cascade"/>
    <property type="evidence" value="ECO:0007669"/>
    <property type="project" value="TreeGrafter"/>
</dbReference>
<proteinExistence type="evidence at transcript level"/>
<reference evidence="9" key="1">
    <citation type="journal article" date="2014" name="Insect Biochem. Mol. Biol.">
        <title>An insight into the sialome of the frog biting fly, Corethrella appendiculata.</title>
        <authorList>
            <person name="Ribeiro J.M.C."/>
            <person name="Chagas A.C."/>
            <person name="Pham V.M."/>
            <person name="Lounibos L.P."/>
            <person name="Calvo E."/>
        </authorList>
    </citation>
    <scope>NUCLEOTIDE SEQUENCE</scope>
    <source>
        <tissue evidence="9">Salivary glands</tissue>
    </source>
</reference>
<dbReference type="InterPro" id="IPR008343">
    <property type="entry name" value="MKP"/>
</dbReference>
<dbReference type="GO" id="GO:0017017">
    <property type="term" value="F:MAP kinase tyrosine/serine/threonine phosphatase activity"/>
    <property type="evidence" value="ECO:0007669"/>
    <property type="project" value="InterPro"/>
</dbReference>
<dbReference type="SUPFAM" id="SSF52821">
    <property type="entry name" value="Rhodanese/Cell cycle control phosphatase"/>
    <property type="match status" value="1"/>
</dbReference>
<dbReference type="GO" id="GO:0005829">
    <property type="term" value="C:cytosol"/>
    <property type="evidence" value="ECO:0007669"/>
    <property type="project" value="TreeGrafter"/>
</dbReference>
<dbReference type="FunFam" id="3.40.250.10:FF:000054">
    <property type="entry name" value="Dual specificity phosphatase 9"/>
    <property type="match status" value="1"/>
</dbReference>
<dbReference type="GO" id="GO:0016301">
    <property type="term" value="F:kinase activity"/>
    <property type="evidence" value="ECO:0007669"/>
    <property type="project" value="UniProtKB-KW"/>
</dbReference>
<evidence type="ECO:0000259" key="7">
    <source>
        <dbReference type="PROSITE" id="PS50056"/>
    </source>
</evidence>
<evidence type="ECO:0000256" key="1">
    <source>
        <dbReference type="ARBA" id="ARBA00008601"/>
    </source>
</evidence>
<dbReference type="PANTHER" id="PTHR10159">
    <property type="entry name" value="DUAL SPECIFICITY PROTEIN PHOSPHATASE"/>
    <property type="match status" value="1"/>
</dbReference>
<dbReference type="Pfam" id="PF00782">
    <property type="entry name" value="DSPc"/>
    <property type="match status" value="1"/>
</dbReference>
<dbReference type="FunFam" id="3.90.190.10:FF:000004">
    <property type="entry name" value="Protein phosphatase Slingshot homolog 2"/>
    <property type="match status" value="1"/>
</dbReference>
<accession>U5EXJ8</accession>
<dbReference type="PRINTS" id="PR01764">
    <property type="entry name" value="MAPKPHPHTASE"/>
</dbReference>
<dbReference type="PROSITE" id="PS50056">
    <property type="entry name" value="TYR_PHOSPHATASE_2"/>
    <property type="match status" value="1"/>
</dbReference>
<dbReference type="PROSITE" id="PS50054">
    <property type="entry name" value="TYR_PHOSPHATASE_DUAL"/>
    <property type="match status" value="1"/>
</dbReference>
<keyword evidence="9" id="KW-0418">Kinase</keyword>
<feature type="domain" description="Tyrosine specific protein phosphatases" evidence="7">
    <location>
        <begin position="270"/>
        <end position="327"/>
    </location>
</feature>
<dbReference type="AlphaFoldDB" id="U5EXJ8"/>
<dbReference type="Gene3D" id="3.40.250.10">
    <property type="entry name" value="Rhodanese-like domain"/>
    <property type="match status" value="1"/>
</dbReference>
<dbReference type="CDD" id="cd01446">
    <property type="entry name" value="DSP_MapKP"/>
    <property type="match status" value="1"/>
</dbReference>
<dbReference type="SUPFAM" id="SSF52799">
    <property type="entry name" value="(Phosphotyrosine protein) phosphatases II"/>
    <property type="match status" value="1"/>
</dbReference>
<sequence length="448" mass="50529">MPDQDIELITKEQLHSELRKSHKNLIILDCRSSNEYAESHIRSSVNFSIPSIMLRRFAAGKIDITSTIKCRDLKERILSCYKESLFVLYNNCNDVIVNDPGYNNQANNDTTINVLHRKLKQDGCHVVCLEGGYADFRQSFPEWCEDEVVNANVQAAVSASEQLMGLSSLRISMPLSDSACSSSNESSDGETTGQKKFVVQVPICDEPAEIIPGLFLGSFRNCENRKTLEKYNITYVLNVTSNLPNVFEEEGRIKYCQIPVTDHWSSDLLKHFPEAFKFLDEARANNAHVLVHCLAGLSRSVTVVLAYMMKTSALRLEEAFTFVRARKADISPNFHFMEQLVAYERSLYCDYANQQQQQQMQQQRGRILSSAPSSSSSTSSSSVAALLAHNNRNNERHYNRHIDKYSCTCFETECKCSNTFDLLGPLSGISPDSGIEFDRWTPSSSTPK</sequence>
<evidence type="ECO:0000256" key="5">
    <source>
        <dbReference type="SAM" id="MobiDB-lite"/>
    </source>
</evidence>
<dbReference type="GO" id="GO:0008330">
    <property type="term" value="F:protein tyrosine/threonine phosphatase activity"/>
    <property type="evidence" value="ECO:0007669"/>
    <property type="project" value="TreeGrafter"/>
</dbReference>
<evidence type="ECO:0000313" key="9">
    <source>
        <dbReference type="EMBL" id="JAB59820.1"/>
    </source>
</evidence>
<evidence type="ECO:0000256" key="4">
    <source>
        <dbReference type="ARBA" id="ARBA00048336"/>
    </source>
</evidence>
<dbReference type="GO" id="GO:0033550">
    <property type="term" value="F:MAP kinase tyrosine phosphatase activity"/>
    <property type="evidence" value="ECO:0007669"/>
    <property type="project" value="TreeGrafter"/>
</dbReference>
<feature type="domain" description="Rhodanese" evidence="8">
    <location>
        <begin position="21"/>
        <end position="145"/>
    </location>
</feature>
<dbReference type="GO" id="GO:0004722">
    <property type="term" value="F:protein serine/threonine phosphatase activity"/>
    <property type="evidence" value="ECO:0007669"/>
    <property type="project" value="UniProtKB-EC"/>
</dbReference>
<feature type="domain" description="Tyrosine-protein phosphatase" evidence="6">
    <location>
        <begin position="206"/>
        <end position="349"/>
    </location>
</feature>
<dbReference type="InterPro" id="IPR001763">
    <property type="entry name" value="Rhodanese-like_dom"/>
</dbReference>
<dbReference type="SMART" id="SM00195">
    <property type="entry name" value="DSPc"/>
    <property type="match status" value="1"/>
</dbReference>
<dbReference type="PROSITE" id="PS50206">
    <property type="entry name" value="RHODANESE_3"/>
    <property type="match status" value="1"/>
</dbReference>
<dbReference type="EMBL" id="GANO01000051">
    <property type="protein sequence ID" value="JAB59820.1"/>
    <property type="molecule type" value="mRNA"/>
</dbReference>
<name>U5EXJ8_9DIPT</name>
<dbReference type="InterPro" id="IPR029021">
    <property type="entry name" value="Prot-tyrosine_phosphatase-like"/>
</dbReference>
<evidence type="ECO:0000256" key="3">
    <source>
        <dbReference type="ARBA" id="ARBA00022912"/>
    </source>
</evidence>
<keyword evidence="9" id="KW-0808">Transferase</keyword>
<dbReference type="InterPro" id="IPR020422">
    <property type="entry name" value="TYR_PHOSPHATASE_DUAL_dom"/>
</dbReference>
<dbReference type="Pfam" id="PF00581">
    <property type="entry name" value="Rhodanese"/>
    <property type="match status" value="1"/>
</dbReference>
<dbReference type="InterPro" id="IPR036873">
    <property type="entry name" value="Rhodanese-like_dom_sf"/>
</dbReference>
<dbReference type="InterPro" id="IPR000387">
    <property type="entry name" value="Tyr_Pase_dom"/>
</dbReference>
<evidence type="ECO:0000259" key="8">
    <source>
        <dbReference type="PROSITE" id="PS50206"/>
    </source>
</evidence>
<dbReference type="Gene3D" id="3.90.190.10">
    <property type="entry name" value="Protein tyrosine phosphatase superfamily"/>
    <property type="match status" value="1"/>
</dbReference>
<protein>
    <submittedName>
        <fullName evidence="9">Putative mitogen-activated protein kinase phosphatase 3</fullName>
    </submittedName>
</protein>
<keyword evidence="2" id="KW-0378">Hydrolase</keyword>
<keyword evidence="3" id="KW-0904">Protein phosphatase</keyword>
<dbReference type="InterPro" id="IPR000340">
    <property type="entry name" value="Dual-sp_phosphatase_cat-dom"/>
</dbReference>